<dbReference type="AlphaFoldDB" id="A0A918FUL0"/>
<proteinExistence type="predicted"/>
<organism evidence="2 3">
    <name type="scientific">Streptomyces humidus</name>
    <dbReference type="NCBI Taxonomy" id="52259"/>
    <lineage>
        <taxon>Bacteria</taxon>
        <taxon>Bacillati</taxon>
        <taxon>Actinomycetota</taxon>
        <taxon>Actinomycetes</taxon>
        <taxon>Kitasatosporales</taxon>
        <taxon>Streptomycetaceae</taxon>
        <taxon>Streptomyces</taxon>
    </lineage>
</organism>
<name>A0A918FUL0_9ACTN</name>
<sequence length="178" mass="18614">MITLVPPILGALFGGDVRAASSNGRRPASRLFRLGRPLRSGGDIVVALIDQVLGDPSQPLPRCQGEVDQIVAVFREHLPALALAAGGPRRLALLASAAPTDYMGSRVHLILLAETAQHLIAQCAVDHPTSGARAAARQYTPVNAVRQRPPSGSESYPEGTRCHPVTAASGRPERGAGP</sequence>
<evidence type="ECO:0000313" key="2">
    <source>
        <dbReference type="EMBL" id="GGR81359.1"/>
    </source>
</evidence>
<accession>A0A918FUL0</accession>
<keyword evidence="3" id="KW-1185">Reference proteome</keyword>
<evidence type="ECO:0000313" key="3">
    <source>
        <dbReference type="Proteomes" id="UP000606194"/>
    </source>
</evidence>
<dbReference type="EMBL" id="BMTL01000007">
    <property type="protein sequence ID" value="GGR81359.1"/>
    <property type="molecule type" value="Genomic_DNA"/>
</dbReference>
<evidence type="ECO:0000256" key="1">
    <source>
        <dbReference type="SAM" id="MobiDB-lite"/>
    </source>
</evidence>
<reference evidence="2" key="2">
    <citation type="submission" date="2020-09" db="EMBL/GenBank/DDBJ databases">
        <authorList>
            <person name="Sun Q."/>
            <person name="Ohkuma M."/>
        </authorList>
    </citation>
    <scope>NUCLEOTIDE SEQUENCE</scope>
    <source>
        <strain evidence="2">JCM 4386</strain>
    </source>
</reference>
<protein>
    <submittedName>
        <fullName evidence="2">Uncharacterized protein</fullName>
    </submittedName>
</protein>
<feature type="region of interest" description="Disordered" evidence="1">
    <location>
        <begin position="134"/>
        <end position="178"/>
    </location>
</feature>
<gene>
    <name evidence="2" type="ORF">GCM10010269_20660</name>
</gene>
<dbReference type="Proteomes" id="UP000606194">
    <property type="component" value="Unassembled WGS sequence"/>
</dbReference>
<comment type="caution">
    <text evidence="2">The sequence shown here is derived from an EMBL/GenBank/DDBJ whole genome shotgun (WGS) entry which is preliminary data.</text>
</comment>
<reference evidence="2" key="1">
    <citation type="journal article" date="2014" name="Int. J. Syst. Evol. Microbiol.">
        <title>Complete genome sequence of Corynebacterium casei LMG S-19264T (=DSM 44701T), isolated from a smear-ripened cheese.</title>
        <authorList>
            <consortium name="US DOE Joint Genome Institute (JGI-PGF)"/>
            <person name="Walter F."/>
            <person name="Albersmeier A."/>
            <person name="Kalinowski J."/>
            <person name="Ruckert C."/>
        </authorList>
    </citation>
    <scope>NUCLEOTIDE SEQUENCE</scope>
    <source>
        <strain evidence="2">JCM 4386</strain>
    </source>
</reference>